<feature type="domain" description="PNPLA" evidence="9">
    <location>
        <begin position="27"/>
        <end position="219"/>
    </location>
</feature>
<keyword evidence="4 7" id="KW-0442">Lipid degradation</keyword>
<evidence type="ECO:0000259" key="9">
    <source>
        <dbReference type="PROSITE" id="PS51635"/>
    </source>
</evidence>
<dbReference type="Gene3D" id="3.10.20.310">
    <property type="entry name" value="membrane protein fhac"/>
    <property type="match status" value="1"/>
</dbReference>
<feature type="short sequence motif" description="DGA/G" evidence="7">
    <location>
        <begin position="206"/>
        <end position="208"/>
    </location>
</feature>
<dbReference type="InterPro" id="IPR000184">
    <property type="entry name" value="Bac_surfAg_D15"/>
</dbReference>
<gene>
    <name evidence="10" type="ORF">HJ583_017185</name>
</gene>
<feature type="active site" description="Nucleophile" evidence="7">
    <location>
        <position position="60"/>
    </location>
</feature>
<dbReference type="Pfam" id="PF01103">
    <property type="entry name" value="Omp85"/>
    <property type="match status" value="1"/>
</dbReference>
<feature type="short sequence motif" description="GXSXG" evidence="7">
    <location>
        <begin position="58"/>
        <end position="62"/>
    </location>
</feature>
<evidence type="ECO:0000313" key="11">
    <source>
        <dbReference type="Proteomes" id="UP000778523"/>
    </source>
</evidence>
<dbReference type="InterPro" id="IPR016035">
    <property type="entry name" value="Acyl_Trfase/lysoPLipase"/>
</dbReference>
<keyword evidence="11" id="KW-1185">Reference proteome</keyword>
<dbReference type="Gene3D" id="2.40.160.50">
    <property type="entry name" value="membrane protein fhac: a member of the omp85/tpsb transporter family"/>
    <property type="match status" value="1"/>
</dbReference>
<keyword evidence="5 7" id="KW-0443">Lipid metabolism</keyword>
<evidence type="ECO:0000313" key="10">
    <source>
        <dbReference type="EMBL" id="NSL56768.1"/>
    </source>
</evidence>
<name>A0ABX2IRB2_9RHOO</name>
<evidence type="ECO:0000256" key="1">
    <source>
        <dbReference type="ARBA" id="ARBA00004370"/>
    </source>
</evidence>
<reference evidence="10 11" key="1">
    <citation type="submission" date="2020-06" db="EMBL/GenBank/DDBJ databases">
        <title>Draft genome of Uliginosibacterium sp. IMCC34675.</title>
        <authorList>
            <person name="Song J."/>
        </authorList>
    </citation>
    <scope>NUCLEOTIDE SEQUENCE [LARGE SCALE GENOMIC DNA]</scope>
    <source>
        <strain evidence="10 11">IMCC34675</strain>
    </source>
</reference>
<keyword evidence="3 7" id="KW-0378">Hydrolase</keyword>
<evidence type="ECO:0000256" key="2">
    <source>
        <dbReference type="ARBA" id="ARBA00006636"/>
    </source>
</evidence>
<dbReference type="Gene3D" id="3.40.1090.10">
    <property type="entry name" value="Cytosolic phospholipase A2 catalytic domain"/>
    <property type="match status" value="2"/>
</dbReference>
<dbReference type="PROSITE" id="PS01237">
    <property type="entry name" value="UPF0028"/>
    <property type="match status" value="1"/>
</dbReference>
<dbReference type="PANTHER" id="PTHR14226:SF29">
    <property type="entry name" value="NEUROPATHY TARGET ESTERASE SWS"/>
    <property type="match status" value="1"/>
</dbReference>
<dbReference type="Proteomes" id="UP000778523">
    <property type="component" value="Unassembled WGS sequence"/>
</dbReference>
<dbReference type="InterPro" id="IPR001423">
    <property type="entry name" value="LysoPLipase_patatin_CS"/>
</dbReference>
<keyword evidence="6" id="KW-0472">Membrane</keyword>
<dbReference type="PROSITE" id="PS51635">
    <property type="entry name" value="PNPLA"/>
    <property type="match status" value="1"/>
</dbReference>
<protein>
    <submittedName>
        <fullName evidence="10">Patatin-like phospholipase family protein</fullName>
    </submittedName>
</protein>
<sequence length="723" mass="80166">MRSLILALALLFSCVASAAELRPRVALVLGGGGARGAAHIGVLEVLERERIPIDCVAGTSMGALVAGAFAVGLKPDEMRKMLASADWVDMFQDNPAYSELSYRNHVVSQRYLPGSETGVTGKGLQYQPGVVAGQKIKLFFNRVVRAEYGEPMIEKLSMPLAIIATDIGTGDRVVFRDGSLTLAMRASMSVPGLLSPVTYRDRKFVDGGLVDNLPVQEARTLCNADTVIAINVGSPLLKAEDVGSLISVSAQMINILTEQNVARSIASIDKERDIYLRPDLEGLGAGDFPRNSEIADRGRKAAESIVPQLRRLAVSEDAYVAWRTQFEARPTERAPISEVQVAELKYVHPEAVTRHLKQKNGKELEPSMIEKDLLRVYGDGAYESVDYSVQSERDKNILKVMPVEKSWGPDYMRFGMRLDSVLGSDATFSLRGAYHKTWLNSLGGELLFTGEVGHTAAVGVDWYQPVEPLQRFFVEPAMMFRRTRQDIYQNDKRYSEYQLRTFEGRVAGGLALGSVGQLRAGWLTRMSEYEFDTGIPLMPNTRTWTSGGELRADMDQFDRLYFPQRGWAFSASYFESLNENYSKVAGEAKAAHTWNDFVLNGQVRLVDSPSGQLPLYDAAKLGGFKNLSGFYNDQMLGDSLRFGLIGVERIVGRMPLGMRGDLRFGATMEMGRMGYRYTETQRAGWQQANAVYFGGETPFGLMYLGWGHVRNAPSHWYLFIGTP</sequence>
<organism evidence="10 11">
    <name type="scientific">Uliginosibacterium aquaticum</name>
    <dbReference type="NCBI Taxonomy" id="2731212"/>
    <lineage>
        <taxon>Bacteria</taxon>
        <taxon>Pseudomonadati</taxon>
        <taxon>Pseudomonadota</taxon>
        <taxon>Betaproteobacteria</taxon>
        <taxon>Rhodocyclales</taxon>
        <taxon>Zoogloeaceae</taxon>
        <taxon>Uliginosibacterium</taxon>
    </lineage>
</organism>
<evidence type="ECO:0000256" key="6">
    <source>
        <dbReference type="ARBA" id="ARBA00023136"/>
    </source>
</evidence>
<feature type="chain" id="PRO_5046482947" evidence="8">
    <location>
        <begin position="19"/>
        <end position="723"/>
    </location>
</feature>
<dbReference type="InterPro" id="IPR002641">
    <property type="entry name" value="PNPLA_dom"/>
</dbReference>
<keyword evidence="8" id="KW-0732">Signal</keyword>
<feature type="short sequence motif" description="GXGXXG" evidence="7">
    <location>
        <begin position="31"/>
        <end position="36"/>
    </location>
</feature>
<evidence type="ECO:0000256" key="3">
    <source>
        <dbReference type="ARBA" id="ARBA00022801"/>
    </source>
</evidence>
<dbReference type="EMBL" id="JABCSC020000005">
    <property type="protein sequence ID" value="NSL56768.1"/>
    <property type="molecule type" value="Genomic_DNA"/>
</dbReference>
<evidence type="ECO:0000256" key="7">
    <source>
        <dbReference type="PROSITE-ProRule" id="PRU01161"/>
    </source>
</evidence>
<proteinExistence type="inferred from homology"/>
<accession>A0ABX2IRB2</accession>
<feature type="signal peptide" evidence="8">
    <location>
        <begin position="1"/>
        <end position="18"/>
    </location>
</feature>
<dbReference type="SUPFAM" id="SSF52151">
    <property type="entry name" value="FabD/lysophospholipase-like"/>
    <property type="match status" value="1"/>
</dbReference>
<comment type="subcellular location">
    <subcellularLocation>
        <location evidence="1">Membrane</location>
    </subcellularLocation>
</comment>
<comment type="caution">
    <text evidence="10">The sequence shown here is derived from an EMBL/GenBank/DDBJ whole genome shotgun (WGS) entry which is preliminary data.</text>
</comment>
<evidence type="ECO:0000256" key="5">
    <source>
        <dbReference type="ARBA" id="ARBA00023098"/>
    </source>
</evidence>
<dbReference type="Pfam" id="PF01734">
    <property type="entry name" value="Patatin"/>
    <property type="match status" value="1"/>
</dbReference>
<evidence type="ECO:0000256" key="8">
    <source>
        <dbReference type="SAM" id="SignalP"/>
    </source>
</evidence>
<dbReference type="RefSeq" id="WP_170023066.1">
    <property type="nucleotide sequence ID" value="NZ_JABCSC020000005.1"/>
</dbReference>
<evidence type="ECO:0000256" key="4">
    <source>
        <dbReference type="ARBA" id="ARBA00022963"/>
    </source>
</evidence>
<dbReference type="PANTHER" id="PTHR14226">
    <property type="entry name" value="NEUROPATHY TARGET ESTERASE/SWISS CHEESE D.MELANOGASTER"/>
    <property type="match status" value="1"/>
</dbReference>
<dbReference type="InterPro" id="IPR050301">
    <property type="entry name" value="NTE"/>
</dbReference>
<comment type="similarity">
    <text evidence="2">Belongs to the NTE family.</text>
</comment>
<feature type="active site" description="Proton acceptor" evidence="7">
    <location>
        <position position="206"/>
    </location>
</feature>